<evidence type="ECO:0000313" key="4">
    <source>
        <dbReference type="Proteomes" id="UP000198287"/>
    </source>
</evidence>
<dbReference type="CDD" id="cd03039">
    <property type="entry name" value="GST_N_Sigma_like"/>
    <property type="match status" value="1"/>
</dbReference>
<dbReference type="OMA" id="RIPWDYP"/>
<evidence type="ECO:0000259" key="2">
    <source>
        <dbReference type="PROSITE" id="PS50405"/>
    </source>
</evidence>
<dbReference type="InterPro" id="IPR004045">
    <property type="entry name" value="Glutathione_S-Trfase_N"/>
</dbReference>
<proteinExistence type="predicted"/>
<sequence>MSTPKYRLVYFDVRALGEPIRWLFNYAGVEFVDERIPWDYPTWFAKTKQNYFSTVGQVPVLYEDGKPELGQSQAISRYLAKQFNLTGDNIREDAKLDEIISQVFDLFIWWRMYLIFEKDPERKKANRMLVDGRLSAAYTTWNRVLVESQGPYILGNKLTHADFWLAHFVSVFDDPMEGDEPIMPPGYPRPNESDLYVGFSNGFPALKAHKERIHALPEIKAWIEKRHKTIA</sequence>
<feature type="domain" description="GST C-terminal" evidence="2">
    <location>
        <begin position="89"/>
        <end position="231"/>
    </location>
</feature>
<dbReference type="InterPro" id="IPR010987">
    <property type="entry name" value="Glutathione-S-Trfase_C-like"/>
</dbReference>
<dbReference type="EMBL" id="LNIX01000002">
    <property type="protein sequence ID" value="OXA60888.1"/>
    <property type="molecule type" value="Genomic_DNA"/>
</dbReference>
<dbReference type="InterPro" id="IPR050213">
    <property type="entry name" value="GST_superfamily"/>
</dbReference>
<dbReference type="STRING" id="158441.A0A226EUJ5"/>
<feature type="domain" description="GST N-terminal" evidence="1">
    <location>
        <begin position="4"/>
        <end position="87"/>
    </location>
</feature>
<dbReference type="PANTHER" id="PTHR11571:SF260">
    <property type="entry name" value="GLUTATHIONE S-TRANSFERASE"/>
    <property type="match status" value="1"/>
</dbReference>
<keyword evidence="4" id="KW-1185">Reference proteome</keyword>
<organism evidence="3 4">
    <name type="scientific">Folsomia candida</name>
    <name type="common">Springtail</name>
    <dbReference type="NCBI Taxonomy" id="158441"/>
    <lineage>
        <taxon>Eukaryota</taxon>
        <taxon>Metazoa</taxon>
        <taxon>Ecdysozoa</taxon>
        <taxon>Arthropoda</taxon>
        <taxon>Hexapoda</taxon>
        <taxon>Collembola</taxon>
        <taxon>Entomobryomorpha</taxon>
        <taxon>Isotomoidea</taxon>
        <taxon>Isotomidae</taxon>
        <taxon>Proisotominae</taxon>
        <taxon>Folsomia</taxon>
    </lineage>
</organism>
<dbReference type="SFLD" id="SFLDS00019">
    <property type="entry name" value="Glutathione_Transferase_(cytos"/>
    <property type="match status" value="1"/>
</dbReference>
<dbReference type="InterPro" id="IPR004046">
    <property type="entry name" value="GST_C"/>
</dbReference>
<dbReference type="SFLD" id="SFLDG01205">
    <property type="entry name" value="AMPS.1"/>
    <property type="match status" value="1"/>
</dbReference>
<dbReference type="SUPFAM" id="SSF47616">
    <property type="entry name" value="GST C-terminal domain-like"/>
    <property type="match status" value="1"/>
</dbReference>
<dbReference type="OrthoDB" id="414243at2759"/>
<protein>
    <submittedName>
        <fullName evidence="3">Glutathione S-transferase 1</fullName>
    </submittedName>
</protein>
<evidence type="ECO:0000313" key="3">
    <source>
        <dbReference type="EMBL" id="OXA60888.1"/>
    </source>
</evidence>
<accession>A0A226EUJ5</accession>
<dbReference type="Proteomes" id="UP000198287">
    <property type="component" value="Unassembled WGS sequence"/>
</dbReference>
<keyword evidence="3" id="KW-0808">Transferase</keyword>
<dbReference type="SFLD" id="SFLDG00363">
    <property type="entry name" value="AMPS_(cytGST):_Alpha-__Mu-__Pi"/>
    <property type="match status" value="1"/>
</dbReference>
<reference evidence="3 4" key="1">
    <citation type="submission" date="2015-12" db="EMBL/GenBank/DDBJ databases">
        <title>The genome of Folsomia candida.</title>
        <authorList>
            <person name="Faddeeva A."/>
            <person name="Derks M.F."/>
            <person name="Anvar Y."/>
            <person name="Smit S."/>
            <person name="Van Straalen N."/>
            <person name="Roelofs D."/>
        </authorList>
    </citation>
    <scope>NUCLEOTIDE SEQUENCE [LARGE SCALE GENOMIC DNA]</scope>
    <source>
        <strain evidence="3 4">VU population</strain>
        <tissue evidence="3">Whole body</tissue>
    </source>
</reference>
<name>A0A226EUJ5_FOLCA</name>
<dbReference type="Gene3D" id="1.20.1050.10">
    <property type="match status" value="1"/>
</dbReference>
<dbReference type="InterPro" id="IPR040079">
    <property type="entry name" value="Glutathione_S-Trfase"/>
</dbReference>
<dbReference type="InterPro" id="IPR036282">
    <property type="entry name" value="Glutathione-S-Trfase_C_sf"/>
</dbReference>
<dbReference type="InterPro" id="IPR036249">
    <property type="entry name" value="Thioredoxin-like_sf"/>
</dbReference>
<dbReference type="Gene3D" id="3.40.30.10">
    <property type="entry name" value="Glutaredoxin"/>
    <property type="match status" value="1"/>
</dbReference>
<gene>
    <name evidence="3" type="ORF">Fcan01_04249</name>
</gene>
<evidence type="ECO:0000259" key="1">
    <source>
        <dbReference type="PROSITE" id="PS50404"/>
    </source>
</evidence>
<comment type="caution">
    <text evidence="3">The sequence shown here is derived from an EMBL/GenBank/DDBJ whole genome shotgun (WGS) entry which is preliminary data.</text>
</comment>
<dbReference type="PROSITE" id="PS50405">
    <property type="entry name" value="GST_CTER"/>
    <property type="match status" value="1"/>
</dbReference>
<dbReference type="AlphaFoldDB" id="A0A226EUJ5"/>
<dbReference type="PROSITE" id="PS50404">
    <property type="entry name" value="GST_NTER"/>
    <property type="match status" value="1"/>
</dbReference>
<dbReference type="Pfam" id="PF14497">
    <property type="entry name" value="GST_C_3"/>
    <property type="match status" value="1"/>
</dbReference>
<dbReference type="GO" id="GO:0006749">
    <property type="term" value="P:glutathione metabolic process"/>
    <property type="evidence" value="ECO:0007669"/>
    <property type="project" value="TreeGrafter"/>
</dbReference>
<dbReference type="PANTHER" id="PTHR11571">
    <property type="entry name" value="GLUTATHIONE S-TRANSFERASE"/>
    <property type="match status" value="1"/>
</dbReference>
<dbReference type="Pfam" id="PF02798">
    <property type="entry name" value="GST_N"/>
    <property type="match status" value="1"/>
</dbReference>
<dbReference type="GO" id="GO:0004364">
    <property type="term" value="F:glutathione transferase activity"/>
    <property type="evidence" value="ECO:0007669"/>
    <property type="project" value="TreeGrafter"/>
</dbReference>
<dbReference type="SUPFAM" id="SSF52833">
    <property type="entry name" value="Thioredoxin-like"/>
    <property type="match status" value="1"/>
</dbReference>